<gene>
    <name evidence="2" type="ORF">HMPREF1476_00857</name>
</gene>
<dbReference type="GeneID" id="64061321"/>
<evidence type="ECO:0000313" key="3">
    <source>
        <dbReference type="Proteomes" id="UP000014400"/>
    </source>
</evidence>
<dbReference type="SUPFAM" id="SSF55008">
    <property type="entry name" value="HMA, heavy metal-associated domain"/>
    <property type="match status" value="1"/>
</dbReference>
<name>S3C1D2_9BURK</name>
<dbReference type="PROSITE" id="PS50846">
    <property type="entry name" value="HMA_2"/>
    <property type="match status" value="1"/>
</dbReference>
<dbReference type="GO" id="GO:0046872">
    <property type="term" value="F:metal ion binding"/>
    <property type="evidence" value="ECO:0007669"/>
    <property type="project" value="InterPro"/>
</dbReference>
<dbReference type="CDD" id="cd00371">
    <property type="entry name" value="HMA"/>
    <property type="match status" value="1"/>
</dbReference>
<sequence>MYKTIVGIEGMACGMCEEHICSTIKKAFEVNKVKASRSKKCAEIITELPLDEKAVRDAIAPTGYEVTSFACVEEAPKKGFFAKLFG</sequence>
<dbReference type="AlphaFoldDB" id="S3C1D2"/>
<dbReference type="InterPro" id="IPR006121">
    <property type="entry name" value="HMA_dom"/>
</dbReference>
<proteinExistence type="predicted"/>
<dbReference type="RefSeq" id="WP_005430254.1">
    <property type="nucleotide sequence ID" value="NZ_KE150480.1"/>
</dbReference>
<dbReference type="HOGENOM" id="CLU_134973_6_2_4"/>
<evidence type="ECO:0000313" key="2">
    <source>
        <dbReference type="EMBL" id="EPE00128.1"/>
    </source>
</evidence>
<dbReference type="STRING" id="1203554.HMPREF1476_00857"/>
<comment type="caution">
    <text evidence="2">The sequence shown here is derived from an EMBL/GenBank/DDBJ whole genome shotgun (WGS) entry which is preliminary data.</text>
</comment>
<reference evidence="2 3" key="1">
    <citation type="submission" date="2013-04" db="EMBL/GenBank/DDBJ databases">
        <title>The Genome Sequence of Sutterella wadsworthensis HGA0223.</title>
        <authorList>
            <consortium name="The Broad Institute Genomics Platform"/>
            <person name="Earl A."/>
            <person name="Ward D."/>
            <person name="Feldgarden M."/>
            <person name="Gevers D."/>
            <person name="Schmidt T.M."/>
            <person name="Dover J."/>
            <person name="Dai D."/>
            <person name="Walker B."/>
            <person name="Young S."/>
            <person name="Zeng Q."/>
            <person name="Gargeya S."/>
            <person name="Fitzgerald M."/>
            <person name="Haas B."/>
            <person name="Abouelleil A."/>
            <person name="Allen A.W."/>
            <person name="Alvarado L."/>
            <person name="Arachchi H.M."/>
            <person name="Berlin A.M."/>
            <person name="Chapman S.B."/>
            <person name="Gainer-Dewar J."/>
            <person name="Goldberg J."/>
            <person name="Griggs A."/>
            <person name="Gujja S."/>
            <person name="Hansen M."/>
            <person name="Howarth C."/>
            <person name="Imamovic A."/>
            <person name="Ireland A."/>
            <person name="Larimer J."/>
            <person name="McCowan C."/>
            <person name="Murphy C."/>
            <person name="Pearson M."/>
            <person name="Poon T.W."/>
            <person name="Priest M."/>
            <person name="Roberts A."/>
            <person name="Saif S."/>
            <person name="Shea T."/>
            <person name="Sisk P."/>
            <person name="Sykes S."/>
            <person name="Wortman J."/>
            <person name="Nusbaum C."/>
            <person name="Birren B."/>
        </authorList>
    </citation>
    <scope>NUCLEOTIDE SEQUENCE [LARGE SCALE GENOMIC DNA]</scope>
    <source>
        <strain evidence="2 3">HGA0223</strain>
    </source>
</reference>
<feature type="domain" description="HMA" evidence="1">
    <location>
        <begin position="2"/>
        <end position="67"/>
    </location>
</feature>
<dbReference type="PATRIC" id="fig|1203554.3.peg.870"/>
<dbReference type="EMBL" id="ATCF01000012">
    <property type="protein sequence ID" value="EPE00128.1"/>
    <property type="molecule type" value="Genomic_DNA"/>
</dbReference>
<dbReference type="Proteomes" id="UP000014400">
    <property type="component" value="Unassembled WGS sequence"/>
</dbReference>
<dbReference type="Gene3D" id="3.30.70.100">
    <property type="match status" value="1"/>
</dbReference>
<dbReference type="eggNOG" id="COG2608">
    <property type="taxonomic scope" value="Bacteria"/>
</dbReference>
<evidence type="ECO:0000259" key="1">
    <source>
        <dbReference type="PROSITE" id="PS50846"/>
    </source>
</evidence>
<keyword evidence="3" id="KW-1185">Reference proteome</keyword>
<dbReference type="InterPro" id="IPR036163">
    <property type="entry name" value="HMA_dom_sf"/>
</dbReference>
<dbReference type="Pfam" id="PF00403">
    <property type="entry name" value="HMA"/>
    <property type="match status" value="1"/>
</dbReference>
<accession>S3C1D2</accession>
<protein>
    <recommendedName>
        <fullName evidence="1">HMA domain-containing protein</fullName>
    </recommendedName>
</protein>
<organism evidence="2 3">
    <name type="scientific">Sutterella wadsworthensis HGA0223</name>
    <dbReference type="NCBI Taxonomy" id="1203554"/>
    <lineage>
        <taxon>Bacteria</taxon>
        <taxon>Pseudomonadati</taxon>
        <taxon>Pseudomonadota</taxon>
        <taxon>Betaproteobacteria</taxon>
        <taxon>Burkholderiales</taxon>
        <taxon>Sutterellaceae</taxon>
        <taxon>Sutterella</taxon>
    </lineage>
</organism>